<keyword evidence="1" id="KW-0812">Transmembrane</keyword>
<dbReference type="EMBL" id="SOGT01000004">
    <property type="protein sequence ID" value="TFD28039.1"/>
    <property type="molecule type" value="Genomic_DNA"/>
</dbReference>
<sequence length="239" mass="25589">MTEVGLTQLGSMVESLLDRFTFGVPHDVPVVPDAPDARQWLREELVKAPYAAARPTWFDRASQAFLDWLNSLAGSGDGSLTGWVPIVAAVLVLAVLVAGWLLFGAPKLARRRRADLDLFGAIDQRSSSEMRAAADAAAGRGDWSLACEEIFRALARGLAERTVLSVTPGTTAHDFAARAQLAFPSHGPALARAADTFDRVRYLEQVGLEPDYRALAALEAELRAAAPAILAPLTEAGRS</sequence>
<keyword evidence="1" id="KW-0472">Membrane</keyword>
<evidence type="ECO:0000259" key="2">
    <source>
        <dbReference type="Pfam" id="PF13559"/>
    </source>
</evidence>
<feature type="transmembrane region" description="Helical" evidence="1">
    <location>
        <begin position="82"/>
        <end position="103"/>
    </location>
</feature>
<organism evidence="3 4">
    <name type="scientific">Cryobacterium lyxosi</name>
    <dbReference type="NCBI Taxonomy" id="1259228"/>
    <lineage>
        <taxon>Bacteria</taxon>
        <taxon>Bacillati</taxon>
        <taxon>Actinomycetota</taxon>
        <taxon>Actinomycetes</taxon>
        <taxon>Micrococcales</taxon>
        <taxon>Microbacteriaceae</taxon>
        <taxon>Cryobacterium</taxon>
    </lineage>
</organism>
<dbReference type="AlphaFoldDB" id="A0A4R8ZHA6"/>
<evidence type="ECO:0000313" key="4">
    <source>
        <dbReference type="Proteomes" id="UP000298424"/>
    </source>
</evidence>
<dbReference type="InterPro" id="IPR025403">
    <property type="entry name" value="TgpA-like_C"/>
</dbReference>
<gene>
    <name evidence="3" type="ORF">E3T27_03110</name>
</gene>
<dbReference type="Pfam" id="PF13559">
    <property type="entry name" value="DUF4129"/>
    <property type="match status" value="1"/>
</dbReference>
<evidence type="ECO:0000313" key="3">
    <source>
        <dbReference type="EMBL" id="TFD28039.1"/>
    </source>
</evidence>
<evidence type="ECO:0000256" key="1">
    <source>
        <dbReference type="SAM" id="Phobius"/>
    </source>
</evidence>
<keyword evidence="4" id="KW-1185">Reference proteome</keyword>
<reference evidence="3 4" key="1">
    <citation type="submission" date="2019-03" db="EMBL/GenBank/DDBJ databases">
        <title>Genomics of glacier-inhabiting Cryobacterium strains.</title>
        <authorList>
            <person name="Liu Q."/>
            <person name="Xin Y.-H."/>
        </authorList>
    </citation>
    <scope>NUCLEOTIDE SEQUENCE [LARGE SCALE GENOMIC DNA]</scope>
    <source>
        <strain evidence="3 4">TMT1-1</strain>
    </source>
</reference>
<dbReference type="OrthoDB" id="3389322at2"/>
<keyword evidence="1" id="KW-1133">Transmembrane helix</keyword>
<name>A0A4R8ZHA6_9MICO</name>
<feature type="domain" description="Protein-glutamine gamma-glutamyltransferase-like C-terminal" evidence="2">
    <location>
        <begin position="151"/>
        <end position="217"/>
    </location>
</feature>
<protein>
    <submittedName>
        <fullName evidence="3">DUF4129 domain-containing protein</fullName>
    </submittedName>
</protein>
<proteinExistence type="predicted"/>
<accession>A0A4R8ZHA6</accession>
<dbReference type="Proteomes" id="UP000298424">
    <property type="component" value="Unassembled WGS sequence"/>
</dbReference>
<comment type="caution">
    <text evidence="3">The sequence shown here is derived from an EMBL/GenBank/DDBJ whole genome shotgun (WGS) entry which is preliminary data.</text>
</comment>